<feature type="binding site" evidence="1">
    <location>
        <position position="43"/>
    </location>
    <ligand>
        <name>[4Fe-4S] cluster</name>
        <dbReference type="ChEBI" id="CHEBI:49883"/>
    </ligand>
</feature>
<dbReference type="PANTHER" id="PTHR30217">
    <property type="entry name" value="PEPTIDASE U32 FAMILY"/>
    <property type="match status" value="1"/>
</dbReference>
<dbReference type="InterPro" id="IPR051454">
    <property type="entry name" value="RNA/ubiquinone_mod_enzymes"/>
</dbReference>
<dbReference type="UniPathway" id="UPA00232"/>
<comment type="function">
    <text evidence="1">Required for O(2)-independent ubiquinone (coenzyme Q) biosynthesis. Together with UbiU, is essential for the C6-hydroxylation reaction in the oxygen-independent ubiquinone biosynthesis pathway.</text>
</comment>
<dbReference type="Pfam" id="PF01136">
    <property type="entry name" value="Peptidase_U32"/>
    <property type="match status" value="1"/>
</dbReference>
<keyword evidence="3" id="KW-1185">Reference proteome</keyword>
<dbReference type="InterPro" id="IPR043693">
    <property type="entry name" value="UbiV"/>
</dbReference>
<protein>
    <recommendedName>
        <fullName evidence="1">Ubiquinone biosynthesis protein UbiV</fullName>
    </recommendedName>
</protein>
<feature type="binding site" evidence="1">
    <location>
        <position position="195"/>
    </location>
    <ligand>
        <name>[4Fe-4S] cluster</name>
        <dbReference type="ChEBI" id="CHEBI:49883"/>
    </ligand>
</feature>
<dbReference type="GO" id="GO:0046872">
    <property type="term" value="F:metal ion binding"/>
    <property type="evidence" value="ECO:0007669"/>
    <property type="project" value="UniProtKB-KW"/>
</dbReference>
<feature type="binding site" evidence="1">
    <location>
        <position position="178"/>
    </location>
    <ligand>
        <name>[4Fe-4S] cluster</name>
        <dbReference type="ChEBI" id="CHEBI:49883"/>
    </ligand>
</feature>
<dbReference type="GO" id="GO:0006744">
    <property type="term" value="P:ubiquinone biosynthetic process"/>
    <property type="evidence" value="ECO:0007669"/>
    <property type="project" value="UniProtKB-UniRule"/>
</dbReference>
<keyword evidence="1" id="KW-0004">4Fe-4S</keyword>
<comment type="similarity">
    <text evidence="1">Belongs to the peptidase U32 family. UbiV subfamily.</text>
</comment>
<evidence type="ECO:0000313" key="3">
    <source>
        <dbReference type="Proteomes" id="UP000207598"/>
    </source>
</evidence>
<sequence>MPNTMDLTVGPNQFFWDASTVRRFYQSLANAPISRVVLGELVCSKRLPFWQDEIAPAVECLTEAGKSVALTSLALITLKRERKATAALAEIGLLIEVNDLTALHSLPKGLAFWVGPLINVYNEGTLRWLVQRGATRICLPPELPLDSVATLARLGRELGVAIEVWGHGRLPLAISGRCYHARLHDHAKDSCQFVCGLDPDGRDVETLDGQDFLAVNGVQTLSQSTASMAHQIEALGEAGVISLRLSPQSGDFSGICDAYARRISGQITGDDLAKALTPQVPGGRLSDGFLRGPFGADWSGAETAPAGVERNRHVL</sequence>
<dbReference type="Proteomes" id="UP000207598">
    <property type="component" value="Unassembled WGS sequence"/>
</dbReference>
<keyword evidence="1" id="KW-0411">Iron-sulfur</keyword>
<reference evidence="2 3" key="1">
    <citation type="submission" date="2017-05" db="EMBL/GenBank/DDBJ databases">
        <authorList>
            <person name="Song R."/>
            <person name="Chenine A.L."/>
            <person name="Ruprecht R.M."/>
        </authorList>
    </citation>
    <scope>NUCLEOTIDE SEQUENCE [LARGE SCALE GENOMIC DNA]</scope>
    <source>
        <strain evidence="2 3">CECT 8898</strain>
    </source>
</reference>
<dbReference type="AlphaFoldDB" id="A0A238L730"/>
<keyword evidence="1" id="KW-0479">Metal-binding</keyword>
<dbReference type="NCBIfam" id="NF011991">
    <property type="entry name" value="PRK15447.1"/>
    <property type="match status" value="1"/>
</dbReference>
<evidence type="ECO:0000313" key="2">
    <source>
        <dbReference type="EMBL" id="SMX50650.1"/>
    </source>
</evidence>
<feature type="binding site" evidence="1">
    <location>
        <position position="191"/>
    </location>
    <ligand>
        <name>[4Fe-4S] cluster</name>
        <dbReference type="ChEBI" id="CHEBI:49883"/>
    </ligand>
</feature>
<dbReference type="PANTHER" id="PTHR30217:SF11">
    <property type="entry name" value="UBIQUINONE BIOSYNTHESIS PROTEIN UBIV"/>
    <property type="match status" value="1"/>
</dbReference>
<comment type="cofactor">
    <cofactor evidence="1">
        <name>[4Fe-4S] cluster</name>
        <dbReference type="ChEBI" id="CHEBI:49883"/>
    </cofactor>
</comment>
<dbReference type="EMBL" id="FXYF01000025">
    <property type="protein sequence ID" value="SMX50650.1"/>
    <property type="molecule type" value="Genomic_DNA"/>
</dbReference>
<keyword evidence="1" id="KW-0408">Iron</keyword>
<dbReference type="InterPro" id="IPR001539">
    <property type="entry name" value="Peptidase_U32"/>
</dbReference>
<accession>A0A238L730</accession>
<comment type="pathway">
    <text evidence="1">Cofactor biosynthesis; ubiquinone biosynthesis.</text>
</comment>
<gene>
    <name evidence="1" type="primary">ubiV</name>
    <name evidence="2" type="ORF">MAA8898_04900</name>
</gene>
<proteinExistence type="inferred from homology"/>
<dbReference type="HAMAP" id="MF_02233">
    <property type="entry name" value="UbiV"/>
    <property type="match status" value="1"/>
</dbReference>
<name>A0A238L730_9RHOB</name>
<evidence type="ECO:0000256" key="1">
    <source>
        <dbReference type="HAMAP-Rule" id="MF_02233"/>
    </source>
</evidence>
<dbReference type="GO" id="GO:0051539">
    <property type="term" value="F:4 iron, 4 sulfur cluster binding"/>
    <property type="evidence" value="ECO:0007669"/>
    <property type="project" value="UniProtKB-UniRule"/>
</dbReference>
<organism evidence="2 3">
    <name type="scientific">Maliponia aquimaris</name>
    <dbReference type="NCBI Taxonomy" id="1673631"/>
    <lineage>
        <taxon>Bacteria</taxon>
        <taxon>Pseudomonadati</taxon>
        <taxon>Pseudomonadota</taxon>
        <taxon>Alphaproteobacteria</taxon>
        <taxon>Rhodobacterales</taxon>
        <taxon>Paracoccaceae</taxon>
        <taxon>Maliponia</taxon>
    </lineage>
</organism>
<keyword evidence="1" id="KW-0831">Ubiquinone biosynthesis</keyword>
<comment type="subunit">
    <text evidence="1">Forms a heterodimer with UbiU.</text>
</comment>